<comment type="caution">
    <text evidence="3">The sequence shown here is derived from an EMBL/GenBank/DDBJ whole genome shotgun (WGS) entry which is preliminary data.</text>
</comment>
<name>A0ABW0ZS87_9ACTN</name>
<dbReference type="PANTHER" id="PTHR48081">
    <property type="entry name" value="AB HYDROLASE SUPERFAMILY PROTEIN C4A8.06C"/>
    <property type="match status" value="1"/>
</dbReference>
<accession>A0ABW0ZS87</accession>
<dbReference type="InterPro" id="IPR029058">
    <property type="entry name" value="AB_hydrolase_fold"/>
</dbReference>
<dbReference type="EMBL" id="JBHSON010000007">
    <property type="protein sequence ID" value="MFC5745288.1"/>
    <property type="molecule type" value="Genomic_DNA"/>
</dbReference>
<dbReference type="PANTHER" id="PTHR48081:SF8">
    <property type="entry name" value="ALPHA_BETA HYDROLASE FOLD-3 DOMAIN-CONTAINING PROTEIN-RELATED"/>
    <property type="match status" value="1"/>
</dbReference>
<proteinExistence type="predicted"/>
<dbReference type="GO" id="GO:0016787">
    <property type="term" value="F:hydrolase activity"/>
    <property type="evidence" value="ECO:0007669"/>
    <property type="project" value="UniProtKB-KW"/>
</dbReference>
<dbReference type="Gene3D" id="3.40.50.1820">
    <property type="entry name" value="alpha/beta hydrolase"/>
    <property type="match status" value="1"/>
</dbReference>
<sequence length="315" mass="34205">MTDVLPASEYMDEVREINSALASMPHPDVTTEEGLAALRAAKFSPDLRPTLKPVESTFAGPEGRLRARIIRPDGPIRAVLLNIHGGGFCIGDPADDDLINDLIARHAHVAVVSTSYRLAPENPFPACLEDCIGAARWLLDTAERSFGTDRLLVAGASAGGYLAAQVLNWMKAENHIERVVAASFMFGVYDVGRTPSQAAATEETLVLPSTWLDQFHRNAFPGLTESETRSARYSPLYAADLSGMPPALFTVGDLDPLVDDSLFLAARWRTAGNETQLDVWSECVHGFLNMYPKVGAQARERIADWIAARLDTAGL</sequence>
<dbReference type="SUPFAM" id="SSF53474">
    <property type="entry name" value="alpha/beta-Hydrolases"/>
    <property type="match status" value="1"/>
</dbReference>
<dbReference type="InterPro" id="IPR013094">
    <property type="entry name" value="AB_hydrolase_3"/>
</dbReference>
<dbReference type="InterPro" id="IPR050300">
    <property type="entry name" value="GDXG_lipolytic_enzyme"/>
</dbReference>
<gene>
    <name evidence="3" type="ORF">ACFPZN_06690</name>
</gene>
<feature type="domain" description="Alpha/beta hydrolase fold-3" evidence="2">
    <location>
        <begin position="80"/>
        <end position="288"/>
    </location>
</feature>
<evidence type="ECO:0000313" key="4">
    <source>
        <dbReference type="Proteomes" id="UP001596074"/>
    </source>
</evidence>
<evidence type="ECO:0000313" key="3">
    <source>
        <dbReference type="EMBL" id="MFC5745288.1"/>
    </source>
</evidence>
<evidence type="ECO:0000256" key="1">
    <source>
        <dbReference type="ARBA" id="ARBA00022801"/>
    </source>
</evidence>
<protein>
    <submittedName>
        <fullName evidence="3">Alpha/beta hydrolase</fullName>
    </submittedName>
</protein>
<reference evidence="4" key="1">
    <citation type="journal article" date="2019" name="Int. J. Syst. Evol. Microbiol.">
        <title>The Global Catalogue of Microorganisms (GCM) 10K type strain sequencing project: providing services to taxonomists for standard genome sequencing and annotation.</title>
        <authorList>
            <consortium name="The Broad Institute Genomics Platform"/>
            <consortium name="The Broad Institute Genome Sequencing Center for Infectious Disease"/>
            <person name="Wu L."/>
            <person name="Ma J."/>
        </authorList>
    </citation>
    <scope>NUCLEOTIDE SEQUENCE [LARGE SCALE GENOMIC DNA]</scope>
    <source>
        <strain evidence="4">KCTC 42087</strain>
    </source>
</reference>
<dbReference type="Proteomes" id="UP001596074">
    <property type="component" value="Unassembled WGS sequence"/>
</dbReference>
<dbReference type="RefSeq" id="WP_378280912.1">
    <property type="nucleotide sequence ID" value="NZ_JBHSON010000007.1"/>
</dbReference>
<dbReference type="Pfam" id="PF07859">
    <property type="entry name" value="Abhydrolase_3"/>
    <property type="match status" value="1"/>
</dbReference>
<keyword evidence="4" id="KW-1185">Reference proteome</keyword>
<keyword evidence="1 3" id="KW-0378">Hydrolase</keyword>
<organism evidence="3 4">
    <name type="scientific">Actinomadura rugatobispora</name>
    <dbReference type="NCBI Taxonomy" id="1994"/>
    <lineage>
        <taxon>Bacteria</taxon>
        <taxon>Bacillati</taxon>
        <taxon>Actinomycetota</taxon>
        <taxon>Actinomycetes</taxon>
        <taxon>Streptosporangiales</taxon>
        <taxon>Thermomonosporaceae</taxon>
        <taxon>Actinomadura</taxon>
    </lineage>
</organism>
<evidence type="ECO:0000259" key="2">
    <source>
        <dbReference type="Pfam" id="PF07859"/>
    </source>
</evidence>